<dbReference type="AlphaFoldDB" id="Q24Z57"/>
<dbReference type="KEGG" id="dsy:DSY0896"/>
<dbReference type="Pfam" id="PF02613">
    <property type="entry name" value="Nitrate_red_del"/>
    <property type="match status" value="1"/>
</dbReference>
<evidence type="ECO:0000313" key="2">
    <source>
        <dbReference type="EMBL" id="BAE82685.1"/>
    </source>
</evidence>
<accession>Q24Z57</accession>
<dbReference type="EMBL" id="AP008230">
    <property type="protein sequence ID" value="BAE82685.1"/>
    <property type="molecule type" value="Genomic_DNA"/>
</dbReference>
<proteinExistence type="predicted"/>
<name>Q24Z57_DESHY</name>
<dbReference type="HOGENOM" id="CLU_077650_1_0_9"/>
<gene>
    <name evidence="2" type="ordered locus">DSY0896</name>
</gene>
<dbReference type="InterPro" id="IPR020945">
    <property type="entry name" value="DMSO/NO3_reduct_chaperone"/>
</dbReference>
<dbReference type="eggNOG" id="COG3381">
    <property type="taxonomic scope" value="Bacteria"/>
</dbReference>
<evidence type="ECO:0000313" key="3">
    <source>
        <dbReference type="Proteomes" id="UP000001946"/>
    </source>
</evidence>
<dbReference type="PANTHER" id="PTHR34227:SF1">
    <property type="entry name" value="DIMETHYL SULFOXIDE REDUCTASE CHAPERONE-RELATED"/>
    <property type="match status" value="1"/>
</dbReference>
<dbReference type="InterPro" id="IPR050289">
    <property type="entry name" value="TorD/DmsD_chaperones"/>
</dbReference>
<evidence type="ECO:0000256" key="1">
    <source>
        <dbReference type="ARBA" id="ARBA00023186"/>
    </source>
</evidence>
<dbReference type="Gene3D" id="1.10.3480.10">
    <property type="entry name" value="TorD-like"/>
    <property type="match status" value="1"/>
</dbReference>
<protein>
    <submittedName>
        <fullName evidence="2">Uncharacterized component of anaerobic dehydrogenase</fullName>
    </submittedName>
</protein>
<dbReference type="PANTHER" id="PTHR34227">
    <property type="entry name" value="CHAPERONE PROTEIN YCDY"/>
    <property type="match status" value="1"/>
</dbReference>
<dbReference type="STRING" id="138119.DSY0896"/>
<reference evidence="2 3" key="1">
    <citation type="journal article" date="2006" name="J. Bacteriol.">
        <title>Complete genome sequence of the dehalorespiring bacterium Desulfitobacterium hafniense Y51 and comparison with Dehalococcoides ethenogenes 195.</title>
        <authorList>
            <person name="Nonaka H."/>
            <person name="Keresztes G."/>
            <person name="Shinoda Y."/>
            <person name="Ikenaga Y."/>
            <person name="Abe M."/>
            <person name="Naito K."/>
            <person name="Inatomi K."/>
            <person name="Furukawa K."/>
            <person name="Inui M."/>
            <person name="Yukawa H."/>
        </authorList>
    </citation>
    <scope>NUCLEOTIDE SEQUENCE [LARGE SCALE GENOMIC DNA]</scope>
    <source>
        <strain evidence="2 3">Y51</strain>
    </source>
</reference>
<keyword evidence="3" id="KW-1185">Reference proteome</keyword>
<keyword evidence="1" id="KW-0143">Chaperone</keyword>
<organism evidence="2 3">
    <name type="scientific">Desulfitobacterium hafniense (strain Y51)</name>
    <dbReference type="NCBI Taxonomy" id="138119"/>
    <lineage>
        <taxon>Bacteria</taxon>
        <taxon>Bacillati</taxon>
        <taxon>Bacillota</taxon>
        <taxon>Clostridia</taxon>
        <taxon>Eubacteriales</taxon>
        <taxon>Desulfitobacteriaceae</taxon>
        <taxon>Desulfitobacterium</taxon>
    </lineage>
</organism>
<dbReference type="Proteomes" id="UP000001946">
    <property type="component" value="Chromosome"/>
</dbReference>
<dbReference type="SUPFAM" id="SSF89155">
    <property type="entry name" value="TorD-like"/>
    <property type="match status" value="1"/>
</dbReference>
<dbReference type="InterPro" id="IPR036411">
    <property type="entry name" value="TorD-like_sf"/>
</dbReference>
<sequence length="213" mass="24953">MYHLLSRFLHLPTEDIMEGIVDGSLANDVREIFQELGIDDSKSEEIHSRLQTLQGQTTEKNEYLSALRKEYTRLFTHPRSPVIDIYETFFLFQPEDGSQDKPALFISPAALDAEHRYKQAGLVRSKDFNEPGDHMATELEFMAYLYLHLAKALQEDKRQEITQKKEQIKEFREIHLQKWGKDFFNRCTSDSQTEIYQVYGLMGSTFLSEMSER</sequence>